<sequence length="172" mass="19875">MEKPVVIISEYNPEWEDQFKFEKKQIMGVSGNKIIGIEHIGSTSVQGLKAKPIIDIMAGVRDLNVVSSLIGPLSEVDFEYVPKPELTDRSFFRKGLWGKGTCHLHICKINSSEWVDKLLFRDYLRRFPEAAKEYALLKSELSSLYKNDRPAYTKQKEPFIREVIDKAYKTFQ</sequence>
<dbReference type="Pfam" id="PF04229">
    <property type="entry name" value="GrpB"/>
    <property type="match status" value="1"/>
</dbReference>
<dbReference type="RefSeq" id="WP_148990614.1">
    <property type="nucleotide sequence ID" value="NZ_VTEW01000001.1"/>
</dbReference>
<dbReference type="PANTHER" id="PTHR34822:SF1">
    <property type="entry name" value="GRPB FAMILY PROTEIN"/>
    <property type="match status" value="1"/>
</dbReference>
<accession>A0A5D4UAY5</accession>
<dbReference type="InterPro" id="IPR043519">
    <property type="entry name" value="NT_sf"/>
</dbReference>
<dbReference type="PANTHER" id="PTHR34822">
    <property type="entry name" value="GRPB DOMAIN PROTEIN (AFU_ORTHOLOGUE AFUA_1G01530)"/>
    <property type="match status" value="1"/>
</dbReference>
<dbReference type="SUPFAM" id="SSF81301">
    <property type="entry name" value="Nucleotidyltransferase"/>
    <property type="match status" value="1"/>
</dbReference>
<evidence type="ECO:0000313" key="2">
    <source>
        <dbReference type="Proteomes" id="UP000325054"/>
    </source>
</evidence>
<name>A0A5D4UAY5_9BACI</name>
<dbReference type="InterPro" id="IPR007344">
    <property type="entry name" value="GrpB/CoaE"/>
</dbReference>
<organism evidence="1 2">
    <name type="scientific">Rossellomorea aquimaris</name>
    <dbReference type="NCBI Taxonomy" id="189382"/>
    <lineage>
        <taxon>Bacteria</taxon>
        <taxon>Bacillati</taxon>
        <taxon>Bacillota</taxon>
        <taxon>Bacilli</taxon>
        <taxon>Bacillales</taxon>
        <taxon>Bacillaceae</taxon>
        <taxon>Rossellomorea</taxon>
    </lineage>
</organism>
<proteinExistence type="predicted"/>
<gene>
    <name evidence="1" type="ORF">FZC80_01965</name>
</gene>
<dbReference type="EMBL" id="VTEW01000001">
    <property type="protein sequence ID" value="TYS84271.1"/>
    <property type="molecule type" value="Genomic_DNA"/>
</dbReference>
<protein>
    <submittedName>
        <fullName evidence="1">GrpB family protein</fullName>
    </submittedName>
</protein>
<evidence type="ECO:0000313" key="1">
    <source>
        <dbReference type="EMBL" id="TYS84271.1"/>
    </source>
</evidence>
<dbReference type="OrthoDB" id="9799092at2"/>
<comment type="caution">
    <text evidence="1">The sequence shown here is derived from an EMBL/GenBank/DDBJ whole genome shotgun (WGS) entry which is preliminary data.</text>
</comment>
<reference evidence="1 2" key="1">
    <citation type="submission" date="2019-08" db="EMBL/GenBank/DDBJ databases">
        <title>Bacillus genomes from the desert of Cuatro Cienegas, Coahuila.</title>
        <authorList>
            <person name="Olmedo-Alvarez G."/>
        </authorList>
    </citation>
    <scope>NUCLEOTIDE SEQUENCE [LARGE SCALE GENOMIC DNA]</scope>
    <source>
        <strain evidence="1 2">CH451a_14T</strain>
    </source>
</reference>
<dbReference type="AlphaFoldDB" id="A0A5D4UAY5"/>
<dbReference type="Gene3D" id="3.30.460.10">
    <property type="entry name" value="Beta Polymerase, domain 2"/>
    <property type="match status" value="1"/>
</dbReference>
<dbReference type="Proteomes" id="UP000325054">
    <property type="component" value="Unassembled WGS sequence"/>
</dbReference>